<dbReference type="AlphaFoldDB" id="A0A7C8M3G3"/>
<evidence type="ECO:0000259" key="1">
    <source>
        <dbReference type="Pfam" id="PF22893"/>
    </source>
</evidence>
<gene>
    <name evidence="2" type="ORF">BDV95DRAFT_622344</name>
</gene>
<feature type="domain" description="Ubiquitin-like" evidence="1">
    <location>
        <begin position="270"/>
        <end position="338"/>
    </location>
</feature>
<comment type="caution">
    <text evidence="2">The sequence shown here is derived from an EMBL/GenBank/DDBJ whole genome shotgun (WGS) entry which is preliminary data.</text>
</comment>
<evidence type="ECO:0000313" key="3">
    <source>
        <dbReference type="Proteomes" id="UP000481861"/>
    </source>
</evidence>
<sequence>MASSEPPRSRSGFKARNNDAAANIANMPLVTAFFDEPIEPTLVPARSSHPSFFAGEQAKQLNVMNLEVTYNQPRYVPQYFLLDHGLLQEIYHSTQALLSSIHHASTHRRSPNAIKSALRSTQWFLTSIYGASSSPADELSPQVRGRGLKDASSLFLHSCENLIYDFLSNIETGKIYKSSDIQELQLGLRERLECLVLSLSHGQRSGTSIDDSFQATQRSFQNTSAVAQGILRYLSQHHDINVSDQTPTQSLALLERPLVICEASKNASWIPIPHEFCESKLMLHSLLQILFRNRPWHTKVDQEEYVLEIEDSSTIAGAENWHDVVVPGGRLYMTMVVRRAGGEASDTCCPGCRATNIERIARGKRIKCLNCTLVSSAVNNYQITELADDVSANASPALQLSDTVPETEFSRIVYADQTIVPRASPAKDTLPEQSAKGSILDTLRQMIDKGGQEVMERISGNTYYGYNSSGAGMYSYGNYGGGYQQPAKSGKWSPTNYYW</sequence>
<keyword evidence="3" id="KW-1185">Reference proteome</keyword>
<dbReference type="EMBL" id="JAADJZ010000024">
    <property type="protein sequence ID" value="KAF2867079.1"/>
    <property type="molecule type" value="Genomic_DNA"/>
</dbReference>
<reference evidence="2 3" key="1">
    <citation type="submission" date="2020-01" db="EMBL/GenBank/DDBJ databases">
        <authorList>
            <consortium name="DOE Joint Genome Institute"/>
            <person name="Haridas S."/>
            <person name="Albert R."/>
            <person name="Binder M."/>
            <person name="Bloem J."/>
            <person name="Labutti K."/>
            <person name="Salamov A."/>
            <person name="Andreopoulos B."/>
            <person name="Baker S.E."/>
            <person name="Barry K."/>
            <person name="Bills G."/>
            <person name="Bluhm B.H."/>
            <person name="Cannon C."/>
            <person name="Castanera R."/>
            <person name="Culley D.E."/>
            <person name="Daum C."/>
            <person name="Ezra D."/>
            <person name="Gonzalez J.B."/>
            <person name="Henrissat B."/>
            <person name="Kuo A."/>
            <person name="Liang C."/>
            <person name="Lipzen A."/>
            <person name="Lutzoni F."/>
            <person name="Magnuson J."/>
            <person name="Mondo S."/>
            <person name="Nolan M."/>
            <person name="Ohm R."/>
            <person name="Pangilinan J."/>
            <person name="Park H.-J.H."/>
            <person name="Ramirez L."/>
            <person name="Alfaro M."/>
            <person name="Sun H."/>
            <person name="Tritt A."/>
            <person name="Yoshinaga Y."/>
            <person name="Zwiers L.-H.L."/>
            <person name="Turgeon B.G."/>
            <person name="Goodwin S.B."/>
            <person name="Spatafora J.W."/>
            <person name="Crous P.W."/>
            <person name="Grigoriev I.V."/>
        </authorList>
    </citation>
    <scope>NUCLEOTIDE SEQUENCE [LARGE SCALE GENOMIC DNA]</scope>
    <source>
        <strain evidence="2 3">CBS 611.86</strain>
    </source>
</reference>
<accession>A0A7C8M3G3</accession>
<evidence type="ECO:0000313" key="2">
    <source>
        <dbReference type="EMBL" id="KAF2867079.1"/>
    </source>
</evidence>
<dbReference type="Pfam" id="PF22893">
    <property type="entry name" value="ULD_2"/>
    <property type="match status" value="1"/>
</dbReference>
<dbReference type="InterPro" id="IPR054464">
    <property type="entry name" value="ULD_fung"/>
</dbReference>
<dbReference type="Proteomes" id="UP000481861">
    <property type="component" value="Unassembled WGS sequence"/>
</dbReference>
<proteinExistence type="predicted"/>
<organism evidence="2 3">
    <name type="scientific">Massariosphaeria phaeospora</name>
    <dbReference type="NCBI Taxonomy" id="100035"/>
    <lineage>
        <taxon>Eukaryota</taxon>
        <taxon>Fungi</taxon>
        <taxon>Dikarya</taxon>
        <taxon>Ascomycota</taxon>
        <taxon>Pezizomycotina</taxon>
        <taxon>Dothideomycetes</taxon>
        <taxon>Pleosporomycetidae</taxon>
        <taxon>Pleosporales</taxon>
        <taxon>Pleosporales incertae sedis</taxon>
        <taxon>Massariosphaeria</taxon>
    </lineage>
</organism>
<dbReference type="OrthoDB" id="5426173at2759"/>
<name>A0A7C8M3G3_9PLEO</name>
<protein>
    <recommendedName>
        <fullName evidence="1">Ubiquitin-like domain-containing protein</fullName>
    </recommendedName>
</protein>